<keyword evidence="5" id="KW-0472">Membrane</keyword>
<dbReference type="EC" id="2.7.7.65" evidence="3"/>
<proteinExistence type="predicted"/>
<evidence type="ECO:0000313" key="8">
    <source>
        <dbReference type="Proteomes" id="UP000182332"/>
    </source>
</evidence>
<gene>
    <name evidence="7" type="ORF">SAMN05216197_1217</name>
</gene>
<dbReference type="Pfam" id="PF00990">
    <property type="entry name" value="GGDEF"/>
    <property type="match status" value="1"/>
</dbReference>
<dbReference type="CDD" id="cd12914">
    <property type="entry name" value="PDC1_DGC_like"/>
    <property type="match status" value="1"/>
</dbReference>
<dbReference type="Proteomes" id="UP000182332">
    <property type="component" value="Unassembled WGS sequence"/>
</dbReference>
<evidence type="ECO:0000256" key="3">
    <source>
        <dbReference type="ARBA" id="ARBA00012528"/>
    </source>
</evidence>
<dbReference type="GO" id="GO:0052621">
    <property type="term" value="F:diguanylate cyclase activity"/>
    <property type="evidence" value="ECO:0007669"/>
    <property type="project" value="UniProtKB-EC"/>
</dbReference>
<dbReference type="GO" id="GO:0043709">
    <property type="term" value="P:cell adhesion involved in single-species biofilm formation"/>
    <property type="evidence" value="ECO:0007669"/>
    <property type="project" value="TreeGrafter"/>
</dbReference>
<dbReference type="InterPro" id="IPR054327">
    <property type="entry name" value="His-kinase-like_sensor"/>
</dbReference>
<dbReference type="InterPro" id="IPR029787">
    <property type="entry name" value="Nucleotide_cyclase"/>
</dbReference>
<evidence type="ECO:0000313" key="7">
    <source>
        <dbReference type="EMBL" id="SET69238.1"/>
    </source>
</evidence>
<evidence type="ECO:0000256" key="1">
    <source>
        <dbReference type="ARBA" id="ARBA00001946"/>
    </source>
</evidence>
<dbReference type="PANTHER" id="PTHR45138">
    <property type="entry name" value="REGULATORY COMPONENTS OF SENSORY TRANSDUCTION SYSTEM"/>
    <property type="match status" value="1"/>
</dbReference>
<dbReference type="InterPro" id="IPR050469">
    <property type="entry name" value="Diguanylate_Cyclase"/>
</dbReference>
<keyword evidence="5" id="KW-1133">Transmembrane helix</keyword>
<dbReference type="PANTHER" id="PTHR45138:SF9">
    <property type="entry name" value="DIGUANYLATE CYCLASE DGCM-RELATED"/>
    <property type="match status" value="1"/>
</dbReference>
<dbReference type="CDD" id="cd01949">
    <property type="entry name" value="GGDEF"/>
    <property type="match status" value="1"/>
</dbReference>
<dbReference type="AlphaFoldDB" id="A0A1I0GEJ0"/>
<organism evidence="7 8">
    <name type="scientific">Pseudomonas graminis</name>
    <dbReference type="NCBI Taxonomy" id="158627"/>
    <lineage>
        <taxon>Bacteria</taxon>
        <taxon>Pseudomonadati</taxon>
        <taxon>Pseudomonadota</taxon>
        <taxon>Gammaproteobacteria</taxon>
        <taxon>Pseudomonadales</taxon>
        <taxon>Pseudomonadaceae</taxon>
        <taxon>Pseudomonas</taxon>
    </lineage>
</organism>
<dbReference type="InterPro" id="IPR043128">
    <property type="entry name" value="Rev_trsase/Diguanyl_cyclase"/>
</dbReference>
<evidence type="ECO:0000256" key="4">
    <source>
        <dbReference type="ARBA" id="ARBA00034247"/>
    </source>
</evidence>
<dbReference type="Gene3D" id="3.30.450.20">
    <property type="entry name" value="PAS domain"/>
    <property type="match status" value="2"/>
</dbReference>
<dbReference type="EMBL" id="FOHW01000021">
    <property type="protein sequence ID" value="SET69238.1"/>
    <property type="molecule type" value="Genomic_DNA"/>
</dbReference>
<reference evidence="7 8" key="1">
    <citation type="submission" date="2016-10" db="EMBL/GenBank/DDBJ databases">
        <authorList>
            <person name="de Groot N.N."/>
        </authorList>
    </citation>
    <scope>NUCLEOTIDE SEQUENCE [LARGE SCALE GENOMIC DNA]</scope>
    <source>
        <strain evidence="7 8">DSM 11363</strain>
    </source>
</reference>
<dbReference type="CDD" id="cd12915">
    <property type="entry name" value="PDC2_DGC_like"/>
    <property type="match status" value="1"/>
</dbReference>
<comment type="catalytic activity">
    <reaction evidence="4">
        <text>2 GTP = 3',3'-c-di-GMP + 2 diphosphate</text>
        <dbReference type="Rhea" id="RHEA:24898"/>
        <dbReference type="ChEBI" id="CHEBI:33019"/>
        <dbReference type="ChEBI" id="CHEBI:37565"/>
        <dbReference type="ChEBI" id="CHEBI:58805"/>
        <dbReference type="EC" id="2.7.7.65"/>
    </reaction>
</comment>
<feature type="transmembrane region" description="Helical" evidence="5">
    <location>
        <begin position="21"/>
        <end position="42"/>
    </location>
</feature>
<dbReference type="FunFam" id="3.30.70.270:FF:000001">
    <property type="entry name" value="Diguanylate cyclase domain protein"/>
    <property type="match status" value="1"/>
</dbReference>
<comment type="cofactor">
    <cofactor evidence="1">
        <name>Mg(2+)</name>
        <dbReference type="ChEBI" id="CHEBI:18420"/>
    </cofactor>
</comment>
<feature type="transmembrane region" description="Helical" evidence="5">
    <location>
        <begin position="298"/>
        <end position="321"/>
    </location>
</feature>
<keyword evidence="5" id="KW-0812">Transmembrane</keyword>
<evidence type="ECO:0000256" key="5">
    <source>
        <dbReference type="SAM" id="Phobius"/>
    </source>
</evidence>
<evidence type="ECO:0000259" key="6">
    <source>
        <dbReference type="PROSITE" id="PS50887"/>
    </source>
</evidence>
<dbReference type="NCBIfam" id="TIGR00254">
    <property type="entry name" value="GGDEF"/>
    <property type="match status" value="1"/>
</dbReference>
<dbReference type="GO" id="GO:1902201">
    <property type="term" value="P:negative regulation of bacterial-type flagellum-dependent cell motility"/>
    <property type="evidence" value="ECO:0007669"/>
    <property type="project" value="TreeGrafter"/>
</dbReference>
<dbReference type="GO" id="GO:0005886">
    <property type="term" value="C:plasma membrane"/>
    <property type="evidence" value="ECO:0007669"/>
    <property type="project" value="UniProtKB-SubCell"/>
</dbReference>
<dbReference type="SUPFAM" id="SSF55073">
    <property type="entry name" value="Nucleotide cyclase"/>
    <property type="match status" value="1"/>
</dbReference>
<feature type="domain" description="GGDEF" evidence="6">
    <location>
        <begin position="375"/>
        <end position="511"/>
    </location>
</feature>
<dbReference type="Gene3D" id="3.30.70.270">
    <property type="match status" value="1"/>
</dbReference>
<comment type="subcellular location">
    <subcellularLocation>
        <location evidence="2">Cell inner membrane</location>
    </subcellularLocation>
</comment>
<dbReference type="PROSITE" id="PS50887">
    <property type="entry name" value="GGDEF"/>
    <property type="match status" value="1"/>
</dbReference>
<accession>A0A1I0GEJ0</accession>
<dbReference type="Pfam" id="PF22588">
    <property type="entry name" value="dCache_1_like"/>
    <property type="match status" value="1"/>
</dbReference>
<protein>
    <recommendedName>
        <fullName evidence="3">diguanylate cyclase</fullName>
        <ecNumber evidence="3">2.7.7.65</ecNumber>
    </recommendedName>
</protein>
<sequence>MRQVEGSEFGVRNRRLKRMPVLWLAGLFTLLVCISITSINVWQLRQTRIHELEIANTNVTNLSRSMAQHADDAFDQAHIAVSSVVERLSFDGFGAASGSRMHDYLRATAASVEQIQGLFIYDKDGNWAATSLNHMPANANNADREYFRFHQSIASNLPHVGPAIQSRTTGDWIIPVSRRVDDEMGNFAGVVLATVELNYFERFFERFDIGKHGVITLAMADGTVLARRPFIENVRGTSIGDGELFRLYVREHYEGTANVVSMLDHEQRLYGYKKLDRYPMVVLAGLSEREVLDEWRQYAWRSLAIIICVVVANLLFGVLLFQQIRFGLNAESQLRIASHSLEKLALQDSLTGLANRRHFQEILGLEFGNGQPNLHPLSLIMIDIDLFKSYNDNYGHVAGDKCIIAVAECIRSTLNRTGDLAVRYGGEEMAVFLPYSDRQGAVSLAEKIRLAVLTRALEHHGNPIGIVSISLGVYGCKAQECPTLEDFVKRADAALYAAKHQGRNRTVAWQESTLLSALPAP</sequence>
<dbReference type="InterPro" id="IPR000160">
    <property type="entry name" value="GGDEF_dom"/>
</dbReference>
<dbReference type="SMART" id="SM00267">
    <property type="entry name" value="GGDEF"/>
    <property type="match status" value="1"/>
</dbReference>
<name>A0A1I0GEJ0_9PSED</name>
<evidence type="ECO:0000256" key="2">
    <source>
        <dbReference type="ARBA" id="ARBA00004533"/>
    </source>
</evidence>